<keyword evidence="2" id="KW-1185">Reference proteome</keyword>
<accession>A0ABX7YNN5</accession>
<dbReference type="PANTHER" id="PTHR37526">
    <property type="entry name" value="PROTEIN TUSB"/>
    <property type="match status" value="1"/>
</dbReference>
<reference evidence="1 2" key="1">
    <citation type="submission" date="2021-04" db="EMBL/GenBank/DDBJ databases">
        <title>Novel species identification of genus Shewanella.</title>
        <authorList>
            <person name="Liu G."/>
        </authorList>
    </citation>
    <scope>NUCLEOTIDE SEQUENCE [LARGE SCALE GENOMIC DNA]</scope>
    <source>
        <strain evidence="1 2">FJAT-54481</strain>
    </source>
</reference>
<protein>
    <submittedName>
        <fullName evidence="1">Sulfurtransferase complex subunit TusB</fullName>
    </submittedName>
</protein>
<evidence type="ECO:0000313" key="2">
    <source>
        <dbReference type="Proteomes" id="UP000679575"/>
    </source>
</evidence>
<dbReference type="Gene3D" id="3.40.1260.10">
    <property type="entry name" value="DsrEFH-like"/>
    <property type="match status" value="1"/>
</dbReference>
<dbReference type="Pfam" id="PF04077">
    <property type="entry name" value="DsrH"/>
    <property type="match status" value="1"/>
</dbReference>
<dbReference type="RefSeq" id="WP_212593440.1">
    <property type="nucleotide sequence ID" value="NZ_CP073587.1"/>
</dbReference>
<gene>
    <name evidence="1" type="primary">tusB</name>
    <name evidence="1" type="ORF">KDN34_08755</name>
</gene>
<name>A0ABX7YNN5_9GAMM</name>
<dbReference type="Proteomes" id="UP000679575">
    <property type="component" value="Chromosome"/>
</dbReference>
<dbReference type="InterPro" id="IPR027396">
    <property type="entry name" value="DsrEFH-like"/>
</dbReference>
<dbReference type="PANTHER" id="PTHR37526:SF1">
    <property type="entry name" value="PROTEIN TUSB"/>
    <property type="match status" value="1"/>
</dbReference>
<organism evidence="1 2">
    <name type="scientific">Shewanella yunxiaonensis</name>
    <dbReference type="NCBI Taxonomy" id="2829809"/>
    <lineage>
        <taxon>Bacteria</taxon>
        <taxon>Pseudomonadati</taxon>
        <taxon>Pseudomonadota</taxon>
        <taxon>Gammaproteobacteria</taxon>
        <taxon>Alteromonadales</taxon>
        <taxon>Shewanellaceae</taxon>
        <taxon>Shewanella</taxon>
    </lineage>
</organism>
<dbReference type="EMBL" id="CP073587">
    <property type="protein sequence ID" value="QUN04383.1"/>
    <property type="molecule type" value="Genomic_DNA"/>
</dbReference>
<evidence type="ECO:0000313" key="1">
    <source>
        <dbReference type="EMBL" id="QUN04383.1"/>
    </source>
</evidence>
<dbReference type="SUPFAM" id="SSF75169">
    <property type="entry name" value="DsrEFH-like"/>
    <property type="match status" value="1"/>
</dbReference>
<sequence>MNILHHITKSPNESNALACALHFAKDQDSLVLAGNAIEAMLQPQWIAALKICNVFLMRPDVDARGLAKCFANYQQIEYKDFIALTLTHAKVISW</sequence>
<dbReference type="InterPro" id="IPR007215">
    <property type="entry name" value="Sulphur_relay_TusB/DsrH"/>
</dbReference>
<proteinExistence type="predicted"/>
<dbReference type="NCBIfam" id="TIGR03011">
    <property type="entry name" value="sulf_tusB_dsrH"/>
    <property type="match status" value="1"/>
</dbReference>